<reference evidence="7" key="1">
    <citation type="submission" date="2025-08" db="UniProtKB">
        <authorList>
            <consortium name="RefSeq"/>
        </authorList>
    </citation>
    <scope>IDENTIFICATION</scope>
</reference>
<gene>
    <name evidence="7" type="primary">LOC105141728</name>
</gene>
<dbReference type="AlphaFoldDB" id="A0AAJ6VGX3"/>
<evidence type="ECO:0000256" key="2">
    <source>
        <dbReference type="ARBA" id="ARBA00022574"/>
    </source>
</evidence>
<sequence length="148" mass="16282">MFTCTDGKHLVSESKAGELQCWDPQAGKPSGNLLVVHKKWITGISWEPVHLNATCRRFVSASKDGDARIWDITLRKSIICLSGHTLAITCVKWGGDGVIYTGFVCFSVPQLCEIFIGQPPFLFLSKSLKFTKGRSSADPPKNPGLHYS</sequence>
<name>A0AAJ6VGX3_POPEU</name>
<dbReference type="RefSeq" id="XP_011047361.1">
    <property type="nucleotide sequence ID" value="XM_011049059.1"/>
</dbReference>
<evidence type="ECO:0000256" key="4">
    <source>
        <dbReference type="ARBA" id="ARBA00023242"/>
    </source>
</evidence>
<keyword evidence="4" id="KW-0539">Nucleus</keyword>
<dbReference type="InterPro" id="IPR036322">
    <property type="entry name" value="WD40_repeat_dom_sf"/>
</dbReference>
<dbReference type="Proteomes" id="UP000694918">
    <property type="component" value="Unplaced"/>
</dbReference>
<protein>
    <submittedName>
        <fullName evidence="7">Notchless protein homolog</fullName>
    </submittedName>
</protein>
<dbReference type="Gene3D" id="2.130.10.10">
    <property type="entry name" value="YVTN repeat-like/Quinoprotein amine dehydrogenase"/>
    <property type="match status" value="1"/>
</dbReference>
<evidence type="ECO:0000256" key="3">
    <source>
        <dbReference type="ARBA" id="ARBA00022737"/>
    </source>
</evidence>
<keyword evidence="6" id="KW-1185">Reference proteome</keyword>
<evidence type="ECO:0000256" key="5">
    <source>
        <dbReference type="PROSITE-ProRule" id="PRU00221"/>
    </source>
</evidence>
<dbReference type="Pfam" id="PF00400">
    <property type="entry name" value="WD40"/>
    <property type="match status" value="1"/>
</dbReference>
<dbReference type="InterPro" id="IPR001680">
    <property type="entry name" value="WD40_rpt"/>
</dbReference>
<dbReference type="GeneID" id="105141728"/>
<accession>A0AAJ6VGX3</accession>
<feature type="repeat" description="WD" evidence="5">
    <location>
        <begin position="34"/>
        <end position="72"/>
    </location>
</feature>
<keyword evidence="2 5" id="KW-0853">WD repeat</keyword>
<evidence type="ECO:0000313" key="7">
    <source>
        <dbReference type="RefSeq" id="XP_011047361.1"/>
    </source>
</evidence>
<evidence type="ECO:0000256" key="1">
    <source>
        <dbReference type="ARBA" id="ARBA00004123"/>
    </source>
</evidence>
<keyword evidence="3" id="KW-0677">Repeat</keyword>
<proteinExistence type="predicted"/>
<dbReference type="InterPro" id="IPR015943">
    <property type="entry name" value="WD40/YVTN_repeat-like_dom_sf"/>
</dbReference>
<evidence type="ECO:0000313" key="6">
    <source>
        <dbReference type="Proteomes" id="UP000694918"/>
    </source>
</evidence>
<dbReference type="GO" id="GO:0000027">
    <property type="term" value="P:ribosomal large subunit assembly"/>
    <property type="evidence" value="ECO:0007669"/>
    <property type="project" value="TreeGrafter"/>
</dbReference>
<dbReference type="PANTHER" id="PTHR19848">
    <property type="entry name" value="WD40 REPEAT PROTEIN"/>
    <property type="match status" value="1"/>
</dbReference>
<comment type="subcellular location">
    <subcellularLocation>
        <location evidence="1">Nucleus</location>
    </subcellularLocation>
</comment>
<dbReference type="PROSITE" id="PS50082">
    <property type="entry name" value="WD_REPEATS_2"/>
    <property type="match status" value="1"/>
</dbReference>
<dbReference type="GO" id="GO:0005730">
    <property type="term" value="C:nucleolus"/>
    <property type="evidence" value="ECO:0007669"/>
    <property type="project" value="TreeGrafter"/>
</dbReference>
<organism evidence="6 7">
    <name type="scientific">Populus euphratica</name>
    <name type="common">Euphrates poplar</name>
    <dbReference type="NCBI Taxonomy" id="75702"/>
    <lineage>
        <taxon>Eukaryota</taxon>
        <taxon>Viridiplantae</taxon>
        <taxon>Streptophyta</taxon>
        <taxon>Embryophyta</taxon>
        <taxon>Tracheophyta</taxon>
        <taxon>Spermatophyta</taxon>
        <taxon>Magnoliopsida</taxon>
        <taxon>eudicotyledons</taxon>
        <taxon>Gunneridae</taxon>
        <taxon>Pentapetalae</taxon>
        <taxon>rosids</taxon>
        <taxon>fabids</taxon>
        <taxon>Malpighiales</taxon>
        <taxon>Salicaceae</taxon>
        <taxon>Saliceae</taxon>
        <taxon>Populus</taxon>
    </lineage>
</organism>
<dbReference type="SUPFAM" id="SSF50978">
    <property type="entry name" value="WD40 repeat-like"/>
    <property type="match status" value="1"/>
</dbReference>
<dbReference type="KEGG" id="peu:105141728"/>
<dbReference type="PANTHER" id="PTHR19848:SF0">
    <property type="entry name" value="NOTCHLESS PROTEIN HOMOLOG 1"/>
    <property type="match status" value="1"/>
</dbReference>